<dbReference type="InterPro" id="IPR047187">
    <property type="entry name" value="SF1_C_Upf1"/>
</dbReference>
<dbReference type="InterPro" id="IPR041679">
    <property type="entry name" value="DNA2/NAM7-like_C"/>
</dbReference>
<feature type="domain" description="DNA2/NAM7 helicase helicase" evidence="1">
    <location>
        <begin position="398"/>
        <end position="477"/>
    </location>
</feature>
<comment type="caution">
    <text evidence="3">The sequence shown here is derived from an EMBL/GenBank/DDBJ whole genome shotgun (WGS) entry which is preliminary data.</text>
</comment>
<protein>
    <submittedName>
        <fullName evidence="3">P-loop containing nucleoside triphosphate hydrolase protein</fullName>
    </submittedName>
</protein>
<dbReference type="Gene3D" id="3.40.50.300">
    <property type="entry name" value="P-loop containing nucleotide triphosphate hydrolases"/>
    <property type="match status" value="2"/>
</dbReference>
<evidence type="ECO:0000313" key="4">
    <source>
        <dbReference type="Proteomes" id="UP001215280"/>
    </source>
</evidence>
<dbReference type="PANTHER" id="PTHR10887">
    <property type="entry name" value="DNA2/NAM7 HELICASE FAMILY"/>
    <property type="match status" value="1"/>
</dbReference>
<organism evidence="3 4">
    <name type="scientific">Mycena maculata</name>
    <dbReference type="NCBI Taxonomy" id="230809"/>
    <lineage>
        <taxon>Eukaryota</taxon>
        <taxon>Fungi</taxon>
        <taxon>Dikarya</taxon>
        <taxon>Basidiomycota</taxon>
        <taxon>Agaricomycotina</taxon>
        <taxon>Agaricomycetes</taxon>
        <taxon>Agaricomycetidae</taxon>
        <taxon>Agaricales</taxon>
        <taxon>Marasmiineae</taxon>
        <taxon>Mycenaceae</taxon>
        <taxon>Mycena</taxon>
    </lineage>
</organism>
<dbReference type="GO" id="GO:0004386">
    <property type="term" value="F:helicase activity"/>
    <property type="evidence" value="ECO:0007669"/>
    <property type="project" value="InterPro"/>
</dbReference>
<name>A0AAD7MVF0_9AGAR</name>
<evidence type="ECO:0000259" key="2">
    <source>
        <dbReference type="Pfam" id="PF13087"/>
    </source>
</evidence>
<dbReference type="InterPro" id="IPR045055">
    <property type="entry name" value="DNA2/NAM7-like"/>
</dbReference>
<dbReference type="Pfam" id="PF13086">
    <property type="entry name" value="AAA_11"/>
    <property type="match status" value="1"/>
</dbReference>
<gene>
    <name evidence="3" type="ORF">DFH07DRAFT_754275</name>
</gene>
<keyword evidence="4" id="KW-1185">Reference proteome</keyword>
<sequence>MQNLLDGVEDKRSTLEVQIKDEWDLDDNLLQVFAHSGTLWSPLVLAVWRHLSEPIGLAPGYSKSGKLVALAIADDTHCLIVKFDRTSGHSGGGNGGGRRSERDPLEERMSARCLLQDLILGRDAGDLVAFDLGPLSLSLYYDFGLQITNGVDIQAAFPGVDRKPLSVIKATVTETAISIFDDNVIEAFKNPFYESDNKTHNYDLALRVWISHYLGTNDNNVEIFATKVPKIDTKQFPLPILDVLAKISRDSLRLTHMKPSEINHEFTTLQNVDGLEVQSMSYNNKICPGQPLTVLAQNEDGAPFVMYGESGGVNGRTTNLNLPYALDNSKISAIRSSGRGDPTRAEAQRSAVVLRILQDITILNENLWMQKIWFPIPTDDSGTTSAPSAKHNFQRPTLNKSQQEAVDAMLSCSDRITIIQGPPGSGKTSVIAAYVKAATEGHRSGKSRLNQILERVWIWLVCKTNVAVLNIGSKLMSAGFTNWRLLGSKEFSHPDWHGHLYEGIKEYFISSKDFSKIPAASIKGCQVMVRICIFIHLSNPLPYKFTKQVPVHTIVVDEASQIEIGDYIPVFISFSSTLQKMCFIGDPKQYRMPPQIGAFISTNVYDDRLNSNPEHPIVDSTIACHFIDVVGAKEARKGNSYQACFGSLGFFNTLESEAVIKLAQHLQAYGHHYKIITPYDAQRVLIEKGMQRTDGLQWDSKVYNVDSFQGNEEDFIVISLARSFALGFLENFRRTNMMLTRFKKGMFIVSSWAFLRGPAKDCIIGKLSSHVGDIAWLNMKEVESGEFLTNPRKREV</sequence>
<dbReference type="SUPFAM" id="SSF52540">
    <property type="entry name" value="P-loop containing nucleoside triphosphate hydrolases"/>
    <property type="match status" value="1"/>
</dbReference>
<evidence type="ECO:0000313" key="3">
    <source>
        <dbReference type="EMBL" id="KAJ7734738.1"/>
    </source>
</evidence>
<dbReference type="EMBL" id="JARJLG010000159">
    <property type="protein sequence ID" value="KAJ7734738.1"/>
    <property type="molecule type" value="Genomic_DNA"/>
</dbReference>
<dbReference type="InterPro" id="IPR041677">
    <property type="entry name" value="DNA2/NAM7_AAA_11"/>
</dbReference>
<dbReference type="PANTHER" id="PTHR10887:SF495">
    <property type="entry name" value="HELICASE SENATAXIN ISOFORM X1-RELATED"/>
    <property type="match status" value="1"/>
</dbReference>
<dbReference type="CDD" id="cd18808">
    <property type="entry name" value="SF1_C_Upf1"/>
    <property type="match status" value="1"/>
</dbReference>
<reference evidence="3" key="1">
    <citation type="submission" date="2023-03" db="EMBL/GenBank/DDBJ databases">
        <title>Massive genome expansion in bonnet fungi (Mycena s.s.) driven by repeated elements and novel gene families across ecological guilds.</title>
        <authorList>
            <consortium name="Lawrence Berkeley National Laboratory"/>
            <person name="Harder C.B."/>
            <person name="Miyauchi S."/>
            <person name="Viragh M."/>
            <person name="Kuo A."/>
            <person name="Thoen E."/>
            <person name="Andreopoulos B."/>
            <person name="Lu D."/>
            <person name="Skrede I."/>
            <person name="Drula E."/>
            <person name="Henrissat B."/>
            <person name="Morin E."/>
            <person name="Kohler A."/>
            <person name="Barry K."/>
            <person name="LaButti K."/>
            <person name="Morin E."/>
            <person name="Salamov A."/>
            <person name="Lipzen A."/>
            <person name="Mereny Z."/>
            <person name="Hegedus B."/>
            <person name="Baldrian P."/>
            <person name="Stursova M."/>
            <person name="Weitz H."/>
            <person name="Taylor A."/>
            <person name="Grigoriev I.V."/>
            <person name="Nagy L.G."/>
            <person name="Martin F."/>
            <person name="Kauserud H."/>
        </authorList>
    </citation>
    <scope>NUCLEOTIDE SEQUENCE</scope>
    <source>
        <strain evidence="3">CBHHK188m</strain>
    </source>
</reference>
<evidence type="ECO:0000259" key="1">
    <source>
        <dbReference type="Pfam" id="PF13086"/>
    </source>
</evidence>
<dbReference type="GO" id="GO:0016787">
    <property type="term" value="F:hydrolase activity"/>
    <property type="evidence" value="ECO:0007669"/>
    <property type="project" value="UniProtKB-KW"/>
</dbReference>
<feature type="domain" description="DNA2/NAM7 helicase-like C-terminal" evidence="2">
    <location>
        <begin position="588"/>
        <end position="751"/>
    </location>
</feature>
<keyword evidence="3" id="KW-0378">Hydrolase</keyword>
<dbReference type="AlphaFoldDB" id="A0AAD7MVF0"/>
<accession>A0AAD7MVF0</accession>
<proteinExistence type="predicted"/>
<dbReference type="Proteomes" id="UP001215280">
    <property type="component" value="Unassembled WGS sequence"/>
</dbReference>
<dbReference type="InterPro" id="IPR027417">
    <property type="entry name" value="P-loop_NTPase"/>
</dbReference>
<dbReference type="Pfam" id="PF13087">
    <property type="entry name" value="AAA_12"/>
    <property type="match status" value="1"/>
</dbReference>